<comment type="caution">
    <text evidence="1">The sequence shown here is derived from an EMBL/GenBank/DDBJ whole genome shotgun (WGS) entry which is preliminary data.</text>
</comment>
<proteinExistence type="predicted"/>
<evidence type="ECO:0000313" key="2">
    <source>
        <dbReference type="Proteomes" id="UP000807306"/>
    </source>
</evidence>
<name>A0A9P6ELE2_9AGAR</name>
<evidence type="ECO:0008006" key="3">
    <source>
        <dbReference type="Google" id="ProtNLM"/>
    </source>
</evidence>
<organism evidence="1 2">
    <name type="scientific">Crepidotus variabilis</name>
    <dbReference type="NCBI Taxonomy" id="179855"/>
    <lineage>
        <taxon>Eukaryota</taxon>
        <taxon>Fungi</taxon>
        <taxon>Dikarya</taxon>
        <taxon>Basidiomycota</taxon>
        <taxon>Agaricomycotina</taxon>
        <taxon>Agaricomycetes</taxon>
        <taxon>Agaricomycetidae</taxon>
        <taxon>Agaricales</taxon>
        <taxon>Agaricineae</taxon>
        <taxon>Crepidotaceae</taxon>
        <taxon>Crepidotus</taxon>
    </lineage>
</organism>
<protein>
    <recommendedName>
        <fullName evidence="3">G domain-containing protein</fullName>
    </recommendedName>
</protein>
<gene>
    <name evidence="1" type="ORF">CPB83DRAFT_833669</name>
</gene>
<dbReference type="Proteomes" id="UP000807306">
    <property type="component" value="Unassembled WGS sequence"/>
</dbReference>
<evidence type="ECO:0000313" key="1">
    <source>
        <dbReference type="EMBL" id="KAF9531059.1"/>
    </source>
</evidence>
<accession>A0A9P6ELE2</accession>
<dbReference type="EMBL" id="MU157836">
    <property type="protein sequence ID" value="KAF9531059.1"/>
    <property type="molecule type" value="Genomic_DNA"/>
</dbReference>
<keyword evidence="2" id="KW-1185">Reference proteome</keyword>
<dbReference type="AlphaFoldDB" id="A0A9P6ELE2"/>
<reference evidence="1" key="1">
    <citation type="submission" date="2020-11" db="EMBL/GenBank/DDBJ databases">
        <authorList>
            <consortium name="DOE Joint Genome Institute"/>
            <person name="Ahrendt S."/>
            <person name="Riley R."/>
            <person name="Andreopoulos W."/>
            <person name="Labutti K."/>
            <person name="Pangilinan J."/>
            <person name="Ruiz-Duenas F.J."/>
            <person name="Barrasa J.M."/>
            <person name="Sanchez-Garcia M."/>
            <person name="Camarero S."/>
            <person name="Miyauchi S."/>
            <person name="Serrano A."/>
            <person name="Linde D."/>
            <person name="Babiker R."/>
            <person name="Drula E."/>
            <person name="Ayuso-Fernandez I."/>
            <person name="Pacheco R."/>
            <person name="Padilla G."/>
            <person name="Ferreira P."/>
            <person name="Barriuso J."/>
            <person name="Kellner H."/>
            <person name="Castanera R."/>
            <person name="Alfaro M."/>
            <person name="Ramirez L."/>
            <person name="Pisabarro A.G."/>
            <person name="Kuo A."/>
            <person name="Tritt A."/>
            <person name="Lipzen A."/>
            <person name="He G."/>
            <person name="Yan M."/>
            <person name="Ng V."/>
            <person name="Cullen D."/>
            <person name="Martin F."/>
            <person name="Rosso M.-N."/>
            <person name="Henrissat B."/>
            <person name="Hibbett D."/>
            <person name="Martinez A.T."/>
            <person name="Grigoriev I.V."/>
        </authorList>
    </citation>
    <scope>NUCLEOTIDE SEQUENCE</scope>
    <source>
        <strain evidence="1">CBS 506.95</strain>
    </source>
</reference>
<dbReference type="InterPro" id="IPR027417">
    <property type="entry name" value="P-loop_NTPase"/>
</dbReference>
<dbReference type="Gene3D" id="3.40.50.300">
    <property type="entry name" value="P-loop containing nucleotide triphosphate hydrolases"/>
    <property type="match status" value="1"/>
</dbReference>
<sequence>MANKEAALIVKRKDDVYQRCQLLDFESWASFGILHYEVSQSRSFSLNLEGDENAPVVLIDTPGFDNNNEILPGQSRLAGIIYLERVSHPRKVPKLGEEFKKTTRKIRGFCEDQSTAKVVIATTFWDKVSGLVREKELEAHFLRPSLMESIVKMMRQNRGRETALEIVSMILKKEEQARRNQMDQLAVRVDQPASSRKTSAAQEFIRIIKGLLRTF</sequence>